<dbReference type="InterPro" id="IPR025238">
    <property type="entry name" value="DUF4184"/>
</dbReference>
<dbReference type="RefSeq" id="WP_187084175.1">
    <property type="nucleotide sequence ID" value="NZ_JACORU010000012.1"/>
</dbReference>
<comment type="caution">
    <text evidence="2">The sequence shown here is derived from an EMBL/GenBank/DDBJ whole genome shotgun (WGS) entry which is preliminary data.</text>
</comment>
<keyword evidence="1" id="KW-1133">Transmembrane helix</keyword>
<feature type="transmembrane region" description="Helical" evidence="1">
    <location>
        <begin position="103"/>
        <end position="121"/>
    </location>
</feature>
<proteinExistence type="predicted"/>
<evidence type="ECO:0000313" key="3">
    <source>
        <dbReference type="Proteomes" id="UP000596827"/>
    </source>
</evidence>
<evidence type="ECO:0000256" key="1">
    <source>
        <dbReference type="SAM" id="Phobius"/>
    </source>
</evidence>
<protein>
    <submittedName>
        <fullName evidence="2">DUF4184 family protein</fullName>
    </submittedName>
</protein>
<dbReference type="AlphaFoldDB" id="A0A923MDX4"/>
<feature type="transmembrane region" description="Helical" evidence="1">
    <location>
        <begin position="150"/>
        <end position="172"/>
    </location>
</feature>
<feature type="transmembrane region" description="Helical" evidence="1">
    <location>
        <begin position="192"/>
        <end position="211"/>
    </location>
</feature>
<sequence>MPLTLSHAAAVMPIRQAAARQGLPFLGLVLGSFSPDFAYYVGRFDIATAAHSTLGSLLICVPICTLLASILCRWHVQLASPLPQPHRRAVQALRVPELNSVRGLFALAAAIFIGALTHVAWDSFTHASGEAVKALPVLRLELGQIRGRTIYLYGVLQHLSSVAGLLAVVLGYRGWIRRKQFPVGERERLRWALLWTSALAAMAFGVAFTFARGGASFSAMFVQSIFAATAGFAIAYAALVIYWMHRDRF</sequence>
<dbReference type="Proteomes" id="UP000596827">
    <property type="component" value="Unassembled WGS sequence"/>
</dbReference>
<keyword evidence="3" id="KW-1185">Reference proteome</keyword>
<keyword evidence="1" id="KW-0472">Membrane</keyword>
<reference evidence="2" key="1">
    <citation type="submission" date="2020-08" db="EMBL/GenBank/DDBJ databases">
        <title>Ramlibacter sp. GTP1 16S ribosomal RNA gene genome sequencing and assembly.</title>
        <authorList>
            <person name="Kang M."/>
        </authorList>
    </citation>
    <scope>NUCLEOTIDE SEQUENCE</scope>
    <source>
        <strain evidence="2">GTP1</strain>
    </source>
</reference>
<accession>A0A923MDX4</accession>
<dbReference type="EMBL" id="JACORU010000012">
    <property type="protein sequence ID" value="MBC5767683.1"/>
    <property type="molecule type" value="Genomic_DNA"/>
</dbReference>
<gene>
    <name evidence="2" type="ORF">H8R02_24675</name>
</gene>
<evidence type="ECO:0000313" key="2">
    <source>
        <dbReference type="EMBL" id="MBC5767683.1"/>
    </source>
</evidence>
<keyword evidence="1" id="KW-0812">Transmembrane</keyword>
<organism evidence="2 3">
    <name type="scientific">Ramlibacter albus</name>
    <dbReference type="NCBI Taxonomy" id="2079448"/>
    <lineage>
        <taxon>Bacteria</taxon>
        <taxon>Pseudomonadati</taxon>
        <taxon>Pseudomonadota</taxon>
        <taxon>Betaproteobacteria</taxon>
        <taxon>Burkholderiales</taxon>
        <taxon>Comamonadaceae</taxon>
        <taxon>Ramlibacter</taxon>
    </lineage>
</organism>
<dbReference type="Pfam" id="PF13803">
    <property type="entry name" value="DUF4184"/>
    <property type="match status" value="1"/>
</dbReference>
<feature type="transmembrane region" description="Helical" evidence="1">
    <location>
        <begin position="217"/>
        <end position="243"/>
    </location>
</feature>
<feature type="transmembrane region" description="Helical" evidence="1">
    <location>
        <begin position="49"/>
        <end position="72"/>
    </location>
</feature>
<name>A0A923MDX4_9BURK</name>